<keyword evidence="10" id="KW-0732">Signal</keyword>
<evidence type="ECO:0000256" key="5">
    <source>
        <dbReference type="ARBA" id="ARBA00022840"/>
    </source>
</evidence>
<gene>
    <name evidence="12" type="ORF">FA13DRAFT_1846183</name>
</gene>
<protein>
    <submittedName>
        <fullName evidence="12">ABC transporter</fullName>
    </submittedName>
</protein>
<organism evidence="12 13">
    <name type="scientific">Coprinellus micaceus</name>
    <name type="common">Glistening ink-cap mushroom</name>
    <name type="synonym">Coprinus micaceus</name>
    <dbReference type="NCBI Taxonomy" id="71717"/>
    <lineage>
        <taxon>Eukaryota</taxon>
        <taxon>Fungi</taxon>
        <taxon>Dikarya</taxon>
        <taxon>Basidiomycota</taxon>
        <taxon>Agaricomycotina</taxon>
        <taxon>Agaricomycetes</taxon>
        <taxon>Agaricomycetidae</taxon>
        <taxon>Agaricales</taxon>
        <taxon>Agaricineae</taxon>
        <taxon>Psathyrellaceae</taxon>
        <taxon>Coprinellus</taxon>
    </lineage>
</organism>
<dbReference type="EMBL" id="QPFP01000019">
    <property type="protein sequence ID" value="TEB31349.1"/>
    <property type="molecule type" value="Genomic_DNA"/>
</dbReference>
<dbReference type="InterPro" id="IPR003439">
    <property type="entry name" value="ABC_transporter-like_ATP-bd"/>
</dbReference>
<dbReference type="PANTHER" id="PTHR48041">
    <property type="entry name" value="ABC TRANSPORTER G FAMILY MEMBER 28"/>
    <property type="match status" value="1"/>
</dbReference>
<evidence type="ECO:0000256" key="8">
    <source>
        <dbReference type="SAM" id="MobiDB-lite"/>
    </source>
</evidence>
<proteinExistence type="predicted"/>
<feature type="chain" id="PRO_5021226730" evidence="10">
    <location>
        <begin position="18"/>
        <end position="980"/>
    </location>
</feature>
<dbReference type="PANTHER" id="PTHR48041:SF139">
    <property type="entry name" value="PROTEIN SCARLET"/>
    <property type="match status" value="1"/>
</dbReference>
<keyword evidence="4" id="KW-0547">Nucleotide-binding</keyword>
<dbReference type="OrthoDB" id="66620at2759"/>
<dbReference type="Proteomes" id="UP000298030">
    <property type="component" value="Unassembled WGS sequence"/>
</dbReference>
<dbReference type="GO" id="GO:0140359">
    <property type="term" value="F:ABC-type transporter activity"/>
    <property type="evidence" value="ECO:0007669"/>
    <property type="project" value="InterPro"/>
</dbReference>
<dbReference type="InterPro" id="IPR017871">
    <property type="entry name" value="ABC_transporter-like_CS"/>
</dbReference>
<dbReference type="InterPro" id="IPR003593">
    <property type="entry name" value="AAA+_ATPase"/>
</dbReference>
<evidence type="ECO:0000256" key="7">
    <source>
        <dbReference type="ARBA" id="ARBA00023136"/>
    </source>
</evidence>
<evidence type="ECO:0000256" key="1">
    <source>
        <dbReference type="ARBA" id="ARBA00004141"/>
    </source>
</evidence>
<dbReference type="GO" id="GO:0005524">
    <property type="term" value="F:ATP binding"/>
    <property type="evidence" value="ECO:0007669"/>
    <property type="project" value="UniProtKB-KW"/>
</dbReference>
<evidence type="ECO:0000313" key="12">
    <source>
        <dbReference type="EMBL" id="TEB31349.1"/>
    </source>
</evidence>
<feature type="transmembrane region" description="Helical" evidence="9">
    <location>
        <begin position="755"/>
        <end position="779"/>
    </location>
</feature>
<dbReference type="AlphaFoldDB" id="A0A4Y7TCS1"/>
<dbReference type="PROSITE" id="PS00211">
    <property type="entry name" value="ABC_TRANSPORTER_1"/>
    <property type="match status" value="1"/>
</dbReference>
<evidence type="ECO:0000313" key="13">
    <source>
        <dbReference type="Proteomes" id="UP000298030"/>
    </source>
</evidence>
<feature type="transmembrane region" description="Helical" evidence="9">
    <location>
        <begin position="309"/>
        <end position="332"/>
    </location>
</feature>
<evidence type="ECO:0000256" key="10">
    <source>
        <dbReference type="SAM" id="SignalP"/>
    </source>
</evidence>
<dbReference type="SUPFAM" id="SSF52540">
    <property type="entry name" value="P-loop containing nucleoside triphosphate hydrolases"/>
    <property type="match status" value="1"/>
</dbReference>
<dbReference type="InterPro" id="IPR050352">
    <property type="entry name" value="ABCG_transporters"/>
</dbReference>
<feature type="transmembrane region" description="Helical" evidence="9">
    <location>
        <begin position="723"/>
        <end position="743"/>
    </location>
</feature>
<comment type="subcellular location">
    <subcellularLocation>
        <location evidence="1">Membrane</location>
        <topology evidence="1">Multi-pass membrane protein</topology>
    </subcellularLocation>
</comment>
<dbReference type="InterPro" id="IPR027417">
    <property type="entry name" value="P-loop_NTPase"/>
</dbReference>
<dbReference type="SMART" id="SM00382">
    <property type="entry name" value="AAA"/>
    <property type="match status" value="1"/>
</dbReference>
<dbReference type="Pfam" id="PF00005">
    <property type="entry name" value="ABC_tran"/>
    <property type="match status" value="1"/>
</dbReference>
<sequence>MRLFLPLSLLVLPFAYGQTCENYGTSSGDGCSCPTGFGGATCSQPGCHGTIFEGAQRQFASASDSGLANMTTAGCGCESGWIGTGCNVCQTASACQSAFAATGSGTPDIGNASDPRNNTMVCNPEARVWAAGQMSCQVINPTLQALFSGQSTLNIERILDADLSPLKPFGGSGTTFAQLFYDGVEQFYCKADSCVQTIGNSTTYKCQNLQCTCRPGTTFCGGIPASNLTGAINGLSGTLEIDCAAVDSSTGTTTCHFVQATLQSLFGSSGLSLSGCSFGECVRQSVIDTGGGAADSPAETESKSLSGGVIAGLAVVGTLVLLALGFLLLGFLRQRAARKNGDRDLGRSQVAVAWSKLTYVVPSGSGGILRRRKNEEGDKTILDNITGRVRPGQMMAILGPSGAGKTSLVEILAGKSKAGVISGGVTFPFESADHQNPPRIGFVPQQDILPPTLTVFETLLFAARLRLPESVPDTEKQERVRDLLQKLGIDHIQNTRIGDVTGGKARGISGGEMRRVSIGLELISAPDVLLLDEPTSGLDSVSAARIANVLHAIAHDPTHPIPIIASIHQPSSLLYQKFDSILLLAHGRALYSGPGGFSPVHHFASTAPGTVPPYQDGYNVAEYLLDVASDPPASLFPMGDHLTPMDTIASNGTTPAEKESTSHVDVGHIHDSDGSPSSEKQANGDAPEVLAKPVAGSAYATTFLTQLQYLCGREWKTLQRDKTLFLTHVLTSAVLGVFCGGLYFDTGITISGFQSRVGCLFFLGALLAFSSLSALYNMVEIRPLFLRERSSSYYSPTAWLLSRFFFDMIPLRLIPTIIVSTITYWMAGLAPDAARFFKFLFILILYSLAMTFWNFLLGTLFQNGGIAILLSALSALYQMTFAGFFVNLGDIPPVLRWLQWICPLKYCLEALAVNEVGSGLMIEDTLQGVPVNVSAAMIMQLLFGFGSNNYYRDVLILFGFIAAFGVGVIGAVWFLVRERR</sequence>
<evidence type="ECO:0000256" key="4">
    <source>
        <dbReference type="ARBA" id="ARBA00022741"/>
    </source>
</evidence>
<evidence type="ECO:0000256" key="2">
    <source>
        <dbReference type="ARBA" id="ARBA00022448"/>
    </source>
</evidence>
<keyword evidence="3 9" id="KW-0812">Transmembrane</keyword>
<evidence type="ECO:0000256" key="9">
    <source>
        <dbReference type="SAM" id="Phobius"/>
    </source>
</evidence>
<dbReference type="Pfam" id="PF01061">
    <property type="entry name" value="ABC2_membrane"/>
    <property type="match status" value="1"/>
</dbReference>
<dbReference type="InterPro" id="IPR013525">
    <property type="entry name" value="ABC2_TM"/>
</dbReference>
<feature type="compositionally biased region" description="Basic and acidic residues" evidence="8">
    <location>
        <begin position="656"/>
        <end position="673"/>
    </location>
</feature>
<dbReference type="PROSITE" id="PS50893">
    <property type="entry name" value="ABC_TRANSPORTER_2"/>
    <property type="match status" value="1"/>
</dbReference>
<feature type="transmembrane region" description="Helical" evidence="9">
    <location>
        <begin position="868"/>
        <end position="888"/>
    </location>
</feature>
<feature type="transmembrane region" description="Helical" evidence="9">
    <location>
        <begin position="839"/>
        <end position="861"/>
    </location>
</feature>
<evidence type="ECO:0000259" key="11">
    <source>
        <dbReference type="PROSITE" id="PS50893"/>
    </source>
</evidence>
<dbReference type="Gene3D" id="3.40.50.300">
    <property type="entry name" value="P-loop containing nucleotide triphosphate hydrolases"/>
    <property type="match status" value="1"/>
</dbReference>
<keyword evidence="6 9" id="KW-1133">Transmembrane helix</keyword>
<keyword evidence="7 9" id="KW-0472">Membrane</keyword>
<dbReference type="STRING" id="71717.A0A4Y7TCS1"/>
<accession>A0A4Y7TCS1</accession>
<feature type="domain" description="ABC transporter" evidence="11">
    <location>
        <begin position="355"/>
        <end position="611"/>
    </location>
</feature>
<dbReference type="PROSITE" id="PS01186">
    <property type="entry name" value="EGF_2"/>
    <property type="match status" value="1"/>
</dbReference>
<dbReference type="InterPro" id="IPR000742">
    <property type="entry name" value="EGF"/>
</dbReference>
<evidence type="ECO:0000256" key="3">
    <source>
        <dbReference type="ARBA" id="ARBA00022692"/>
    </source>
</evidence>
<name>A0A4Y7TCS1_COPMI</name>
<feature type="region of interest" description="Disordered" evidence="8">
    <location>
        <begin position="650"/>
        <end position="686"/>
    </location>
</feature>
<keyword evidence="2" id="KW-0813">Transport</keyword>
<dbReference type="GO" id="GO:0016020">
    <property type="term" value="C:membrane"/>
    <property type="evidence" value="ECO:0007669"/>
    <property type="project" value="UniProtKB-SubCell"/>
</dbReference>
<feature type="transmembrane region" description="Helical" evidence="9">
    <location>
        <begin position="800"/>
        <end position="827"/>
    </location>
</feature>
<evidence type="ECO:0000256" key="6">
    <source>
        <dbReference type="ARBA" id="ARBA00022989"/>
    </source>
</evidence>
<comment type="caution">
    <text evidence="12">The sequence shown here is derived from an EMBL/GenBank/DDBJ whole genome shotgun (WGS) entry which is preliminary data.</text>
</comment>
<feature type="signal peptide" evidence="10">
    <location>
        <begin position="1"/>
        <end position="17"/>
    </location>
</feature>
<keyword evidence="13" id="KW-1185">Reference proteome</keyword>
<dbReference type="GO" id="GO:0016887">
    <property type="term" value="F:ATP hydrolysis activity"/>
    <property type="evidence" value="ECO:0007669"/>
    <property type="project" value="InterPro"/>
</dbReference>
<reference evidence="12 13" key="1">
    <citation type="journal article" date="2019" name="Nat. Ecol. Evol.">
        <title>Megaphylogeny resolves global patterns of mushroom evolution.</title>
        <authorList>
            <person name="Varga T."/>
            <person name="Krizsan K."/>
            <person name="Foldi C."/>
            <person name="Dima B."/>
            <person name="Sanchez-Garcia M."/>
            <person name="Sanchez-Ramirez S."/>
            <person name="Szollosi G.J."/>
            <person name="Szarkandi J.G."/>
            <person name="Papp V."/>
            <person name="Albert L."/>
            <person name="Andreopoulos W."/>
            <person name="Angelini C."/>
            <person name="Antonin V."/>
            <person name="Barry K.W."/>
            <person name="Bougher N.L."/>
            <person name="Buchanan P."/>
            <person name="Buyck B."/>
            <person name="Bense V."/>
            <person name="Catcheside P."/>
            <person name="Chovatia M."/>
            <person name="Cooper J."/>
            <person name="Damon W."/>
            <person name="Desjardin D."/>
            <person name="Finy P."/>
            <person name="Geml J."/>
            <person name="Haridas S."/>
            <person name="Hughes K."/>
            <person name="Justo A."/>
            <person name="Karasinski D."/>
            <person name="Kautmanova I."/>
            <person name="Kiss B."/>
            <person name="Kocsube S."/>
            <person name="Kotiranta H."/>
            <person name="LaButti K.M."/>
            <person name="Lechner B.E."/>
            <person name="Liimatainen K."/>
            <person name="Lipzen A."/>
            <person name="Lukacs Z."/>
            <person name="Mihaltcheva S."/>
            <person name="Morgado L.N."/>
            <person name="Niskanen T."/>
            <person name="Noordeloos M.E."/>
            <person name="Ohm R.A."/>
            <person name="Ortiz-Santana B."/>
            <person name="Ovrebo C."/>
            <person name="Racz N."/>
            <person name="Riley R."/>
            <person name="Savchenko A."/>
            <person name="Shiryaev A."/>
            <person name="Soop K."/>
            <person name="Spirin V."/>
            <person name="Szebenyi C."/>
            <person name="Tomsovsky M."/>
            <person name="Tulloss R.E."/>
            <person name="Uehling J."/>
            <person name="Grigoriev I.V."/>
            <person name="Vagvolgyi C."/>
            <person name="Papp T."/>
            <person name="Martin F.M."/>
            <person name="Miettinen O."/>
            <person name="Hibbett D.S."/>
            <person name="Nagy L.G."/>
        </authorList>
    </citation>
    <scope>NUCLEOTIDE SEQUENCE [LARGE SCALE GENOMIC DNA]</scope>
    <source>
        <strain evidence="12 13">FP101781</strain>
    </source>
</reference>
<keyword evidence="5" id="KW-0067">ATP-binding</keyword>
<feature type="transmembrane region" description="Helical" evidence="9">
    <location>
        <begin position="954"/>
        <end position="976"/>
    </location>
</feature>